<reference evidence="1 2" key="1">
    <citation type="submission" date="2021-01" db="EMBL/GenBank/DDBJ databases">
        <title>Whole genome shotgun sequence of Catellatospora chokoriensis NBRC 107358.</title>
        <authorList>
            <person name="Komaki H."/>
            <person name="Tamura T."/>
        </authorList>
    </citation>
    <scope>NUCLEOTIDE SEQUENCE [LARGE SCALE GENOMIC DNA]</scope>
    <source>
        <strain evidence="1 2">NBRC 107358</strain>
    </source>
</reference>
<sequence length="67" mass="7397">MPEKKYSHWYRPLSNVMLRLWQYAASVENMLVLRLVAVAAAEATPGADPSATSTIAEASAAFRKPFN</sequence>
<dbReference type="AlphaFoldDB" id="A0A8J3K478"/>
<organism evidence="1 2">
    <name type="scientific">Catellatospora chokoriensis</name>
    <dbReference type="NCBI Taxonomy" id="310353"/>
    <lineage>
        <taxon>Bacteria</taxon>
        <taxon>Bacillati</taxon>
        <taxon>Actinomycetota</taxon>
        <taxon>Actinomycetes</taxon>
        <taxon>Micromonosporales</taxon>
        <taxon>Micromonosporaceae</taxon>
        <taxon>Catellatospora</taxon>
    </lineage>
</organism>
<protein>
    <submittedName>
        <fullName evidence="1">Uncharacterized protein</fullName>
    </submittedName>
</protein>
<comment type="caution">
    <text evidence="1">The sequence shown here is derived from an EMBL/GenBank/DDBJ whole genome shotgun (WGS) entry which is preliminary data.</text>
</comment>
<gene>
    <name evidence="1" type="ORF">Cch02nite_55810</name>
</gene>
<accession>A0A8J3K478</accession>
<evidence type="ECO:0000313" key="2">
    <source>
        <dbReference type="Proteomes" id="UP000619293"/>
    </source>
</evidence>
<dbReference type="Proteomes" id="UP000619293">
    <property type="component" value="Unassembled WGS sequence"/>
</dbReference>
<proteinExistence type="predicted"/>
<keyword evidence="2" id="KW-1185">Reference proteome</keyword>
<evidence type="ECO:0000313" key="1">
    <source>
        <dbReference type="EMBL" id="GIF92137.1"/>
    </source>
</evidence>
<dbReference type="EMBL" id="BONG01000041">
    <property type="protein sequence ID" value="GIF92137.1"/>
    <property type="molecule type" value="Genomic_DNA"/>
</dbReference>
<name>A0A8J3K478_9ACTN</name>